<evidence type="ECO:0000256" key="5">
    <source>
        <dbReference type="ARBA" id="ARBA00022692"/>
    </source>
</evidence>
<feature type="transmembrane region" description="Helical" evidence="9">
    <location>
        <begin position="9"/>
        <end position="30"/>
    </location>
</feature>
<dbReference type="EMBL" id="JAAZON010000550">
    <property type="protein sequence ID" value="NMC63909.1"/>
    <property type="molecule type" value="Genomic_DNA"/>
</dbReference>
<dbReference type="AlphaFoldDB" id="A0A7X9FUA9"/>
<comment type="subcellular location">
    <subcellularLocation>
        <location evidence="1">Cell inner membrane</location>
        <topology evidence="1">Multi-pass membrane protein</topology>
    </subcellularLocation>
</comment>
<evidence type="ECO:0000313" key="11">
    <source>
        <dbReference type="Proteomes" id="UP000524246"/>
    </source>
</evidence>
<keyword evidence="5 9" id="KW-0812">Transmembrane</keyword>
<keyword evidence="6 9" id="KW-1133">Transmembrane helix</keyword>
<sequence length="173" mass="18601">MNSLQRRSYLVGIGIGILSWIVFVVVNTPIGITTALSEISGAAAMPIVGAEAVQTNPYWAKSMPQWNYGTLFLIGTFIGALLSSLTSKSFRLELIPIVWKEKFGSSYLPRIISAFLGGIIVMYGARLAGGCTSGHGISGSLQLALSSWVFFIVMFITALVTARLMFSKKEGAK</sequence>
<evidence type="ECO:0000256" key="3">
    <source>
        <dbReference type="ARBA" id="ARBA00022475"/>
    </source>
</evidence>
<accession>A0A7X9FUA9</accession>
<organism evidence="10 11">
    <name type="scientific">SAR324 cluster bacterium</name>
    <dbReference type="NCBI Taxonomy" id="2024889"/>
    <lineage>
        <taxon>Bacteria</taxon>
        <taxon>Deltaproteobacteria</taxon>
        <taxon>SAR324 cluster</taxon>
    </lineage>
</organism>
<dbReference type="PANTHER" id="PTHR30574">
    <property type="entry name" value="INNER MEMBRANE PROTEIN YEDE"/>
    <property type="match status" value="1"/>
</dbReference>
<evidence type="ECO:0000256" key="1">
    <source>
        <dbReference type="ARBA" id="ARBA00004429"/>
    </source>
</evidence>
<evidence type="ECO:0000256" key="9">
    <source>
        <dbReference type="SAM" id="Phobius"/>
    </source>
</evidence>
<protein>
    <submittedName>
        <fullName evidence="10">YeeE/YedE family protein</fullName>
    </submittedName>
</protein>
<evidence type="ECO:0000256" key="8">
    <source>
        <dbReference type="ARBA" id="ARBA00035655"/>
    </source>
</evidence>
<evidence type="ECO:0000256" key="7">
    <source>
        <dbReference type="ARBA" id="ARBA00023136"/>
    </source>
</evidence>
<keyword evidence="7 9" id="KW-0472">Membrane</keyword>
<dbReference type="GO" id="GO:0005886">
    <property type="term" value="C:plasma membrane"/>
    <property type="evidence" value="ECO:0007669"/>
    <property type="project" value="UniProtKB-SubCell"/>
</dbReference>
<proteinExistence type="inferred from homology"/>
<dbReference type="Proteomes" id="UP000524246">
    <property type="component" value="Unassembled WGS sequence"/>
</dbReference>
<evidence type="ECO:0000256" key="4">
    <source>
        <dbReference type="ARBA" id="ARBA00022519"/>
    </source>
</evidence>
<reference evidence="10 11" key="1">
    <citation type="journal article" date="2020" name="Biotechnol. Biofuels">
        <title>New insights from the biogas microbiome by comprehensive genome-resolved metagenomics of nearly 1600 species originating from multiple anaerobic digesters.</title>
        <authorList>
            <person name="Campanaro S."/>
            <person name="Treu L."/>
            <person name="Rodriguez-R L.M."/>
            <person name="Kovalovszki A."/>
            <person name="Ziels R.M."/>
            <person name="Maus I."/>
            <person name="Zhu X."/>
            <person name="Kougias P.G."/>
            <person name="Basile A."/>
            <person name="Luo G."/>
            <person name="Schluter A."/>
            <person name="Konstantinidis K.T."/>
            <person name="Angelidaki I."/>
        </authorList>
    </citation>
    <scope>NUCLEOTIDE SEQUENCE [LARGE SCALE GENOMIC DNA]</scope>
    <source>
        <strain evidence="10">AS27yjCOA_65</strain>
    </source>
</reference>
<dbReference type="PANTHER" id="PTHR30574:SF1">
    <property type="entry name" value="SULPHUR TRANSPORT DOMAIN-CONTAINING PROTEIN"/>
    <property type="match status" value="1"/>
</dbReference>
<feature type="transmembrane region" description="Helical" evidence="9">
    <location>
        <begin position="66"/>
        <end position="86"/>
    </location>
</feature>
<comment type="similarity">
    <text evidence="8">Belongs to the TsuA/YedE (TC 9.B.102) family.</text>
</comment>
<evidence type="ECO:0000313" key="10">
    <source>
        <dbReference type="EMBL" id="NMC63909.1"/>
    </source>
</evidence>
<gene>
    <name evidence="10" type="ORF">GYA55_12165</name>
</gene>
<comment type="caution">
    <text evidence="10">The sequence shown here is derived from an EMBL/GenBank/DDBJ whole genome shotgun (WGS) entry which is preliminary data.</text>
</comment>
<name>A0A7X9FUA9_9DELT</name>
<keyword evidence="3" id="KW-1003">Cell membrane</keyword>
<dbReference type="Pfam" id="PF04143">
    <property type="entry name" value="Sulf_transp"/>
    <property type="match status" value="1"/>
</dbReference>
<keyword evidence="4" id="KW-0997">Cell inner membrane</keyword>
<evidence type="ECO:0000256" key="2">
    <source>
        <dbReference type="ARBA" id="ARBA00022448"/>
    </source>
</evidence>
<feature type="transmembrane region" description="Helical" evidence="9">
    <location>
        <begin position="107"/>
        <end position="125"/>
    </location>
</feature>
<feature type="transmembrane region" description="Helical" evidence="9">
    <location>
        <begin position="145"/>
        <end position="166"/>
    </location>
</feature>
<evidence type="ECO:0000256" key="6">
    <source>
        <dbReference type="ARBA" id="ARBA00022989"/>
    </source>
</evidence>
<keyword evidence="2" id="KW-0813">Transport</keyword>
<dbReference type="InterPro" id="IPR007272">
    <property type="entry name" value="Sulf_transp_TsuA/YedE"/>
</dbReference>